<organism evidence="1 2">
    <name type="scientific">Actinomyces bowdenii</name>
    <dbReference type="NCBI Taxonomy" id="131109"/>
    <lineage>
        <taxon>Bacteria</taxon>
        <taxon>Bacillati</taxon>
        <taxon>Actinomycetota</taxon>
        <taxon>Actinomycetes</taxon>
        <taxon>Actinomycetales</taxon>
        <taxon>Actinomycetaceae</taxon>
        <taxon>Actinomyces</taxon>
    </lineage>
</organism>
<dbReference type="AlphaFoldDB" id="A0A3P1V2Z9"/>
<proteinExistence type="predicted"/>
<evidence type="ECO:0000313" key="2">
    <source>
        <dbReference type="Proteomes" id="UP000271272"/>
    </source>
</evidence>
<protein>
    <submittedName>
        <fullName evidence="1">Uncharacterized protein</fullName>
    </submittedName>
</protein>
<sequence>MAISAPAGHAAAAPGATTIKVQASTGDGARALAERELRFVDLKVAMAANPPDESYRAELADWESQAGS</sequence>
<comment type="caution">
    <text evidence="1">The sequence shown here is derived from an EMBL/GenBank/DDBJ whole genome shotgun (WGS) entry which is preliminary data.</text>
</comment>
<dbReference type="RefSeq" id="WP_124934201.1">
    <property type="nucleotide sequence ID" value="NZ_RQZC01000016.1"/>
</dbReference>
<dbReference type="EMBL" id="RQZC01000016">
    <property type="protein sequence ID" value="RRD28554.1"/>
    <property type="molecule type" value="Genomic_DNA"/>
</dbReference>
<name>A0A3P1V2Z9_9ACTO</name>
<accession>A0A3P1V2Z9</accession>
<reference evidence="1 2" key="1">
    <citation type="submission" date="2018-11" db="EMBL/GenBank/DDBJ databases">
        <title>Genomes From Bacteria Associated with the Canine Oral Cavity: a Test Case for Automated Genome-Based Taxonomic Assignment.</title>
        <authorList>
            <person name="Coil D.A."/>
            <person name="Jospin G."/>
            <person name="Darling A.E."/>
            <person name="Wallis C."/>
            <person name="Davis I.J."/>
            <person name="Harris S."/>
            <person name="Eisen J.A."/>
            <person name="Holcombe L.J."/>
            <person name="O'Flynn C."/>
        </authorList>
    </citation>
    <scope>NUCLEOTIDE SEQUENCE [LARGE SCALE GENOMIC DNA]</scope>
    <source>
        <strain evidence="1 2">OH5050</strain>
    </source>
</reference>
<gene>
    <name evidence="1" type="ORF">EII10_09145</name>
</gene>
<keyword evidence="2" id="KW-1185">Reference proteome</keyword>
<evidence type="ECO:0000313" key="1">
    <source>
        <dbReference type="EMBL" id="RRD28554.1"/>
    </source>
</evidence>
<dbReference type="OrthoDB" id="3260466at2"/>
<dbReference type="Proteomes" id="UP000271272">
    <property type="component" value="Unassembled WGS sequence"/>
</dbReference>